<protein>
    <submittedName>
        <fullName evidence="2">Topoisomerase II</fullName>
    </submittedName>
</protein>
<keyword evidence="3" id="KW-1185">Reference proteome</keyword>
<dbReference type="InterPro" id="IPR045970">
    <property type="entry name" value="DUF5926"/>
</dbReference>
<gene>
    <name evidence="2" type="ORF">N866_01180</name>
</gene>
<name>A0A021VQH8_9CELL</name>
<dbReference type="Proteomes" id="UP000019753">
    <property type="component" value="Unassembled WGS sequence"/>
</dbReference>
<evidence type="ECO:0000313" key="2">
    <source>
        <dbReference type="EMBL" id="EYR63363.1"/>
    </source>
</evidence>
<evidence type="ECO:0000259" key="1">
    <source>
        <dbReference type="Pfam" id="PF19348"/>
    </source>
</evidence>
<comment type="caution">
    <text evidence="2">The sequence shown here is derived from an EMBL/GenBank/DDBJ whole genome shotgun (WGS) entry which is preliminary data.</text>
</comment>
<feature type="domain" description="DUF5926" evidence="1">
    <location>
        <begin position="13"/>
        <end position="279"/>
    </location>
</feature>
<dbReference type="Pfam" id="PF19348">
    <property type="entry name" value="DUF5926"/>
    <property type="match status" value="1"/>
</dbReference>
<evidence type="ECO:0000313" key="3">
    <source>
        <dbReference type="Proteomes" id="UP000019753"/>
    </source>
</evidence>
<dbReference type="AlphaFoldDB" id="A0A021VQH8"/>
<sequence>MAKRPAVEFVLRPFEGLPGEPDYVAMREVVPAATGTARTTKEHGARDVVVTTVLPAGWPALHRGDGTIMLALQTTAGSGDLSRDLADMLLLAMESPAGTPVTATRLPEPGPRLQDVLDLTVPFEVTVHEGFEFWRSEGVDLTPELSAVLDRMNETVIPTQRLTSVAAAYVARMGDKDFLRWSQPHDEQVFLDALARLHARRESGLGDGGALGRFIGAFRSCGILVPVWDLDQEASLEDLETAVAALGERLEAALAVDGPLDATERRARAGLVARQLTLR</sequence>
<dbReference type="EMBL" id="AXCW01000100">
    <property type="protein sequence ID" value="EYR63363.1"/>
    <property type="molecule type" value="Genomic_DNA"/>
</dbReference>
<keyword evidence="2" id="KW-0413">Isomerase</keyword>
<dbReference type="RefSeq" id="WP_034226149.1">
    <property type="nucleotide sequence ID" value="NZ_AXCW01000100.1"/>
</dbReference>
<dbReference type="GO" id="GO:0016853">
    <property type="term" value="F:isomerase activity"/>
    <property type="evidence" value="ECO:0007669"/>
    <property type="project" value="UniProtKB-KW"/>
</dbReference>
<reference evidence="2 3" key="1">
    <citation type="submission" date="2014-01" db="EMBL/GenBank/DDBJ databases">
        <title>Actinotalea ferrariae CF5-4.</title>
        <authorList>
            <person name="Chen F."/>
            <person name="Li Y."/>
            <person name="Wang G."/>
        </authorList>
    </citation>
    <scope>NUCLEOTIDE SEQUENCE [LARGE SCALE GENOMIC DNA]</scope>
    <source>
        <strain evidence="2 3">CF5-4</strain>
    </source>
</reference>
<proteinExistence type="predicted"/>
<dbReference type="OrthoDB" id="5512013at2"/>
<organism evidence="2 3">
    <name type="scientific">Actinotalea ferrariae CF5-4</name>
    <dbReference type="NCBI Taxonomy" id="948458"/>
    <lineage>
        <taxon>Bacteria</taxon>
        <taxon>Bacillati</taxon>
        <taxon>Actinomycetota</taxon>
        <taxon>Actinomycetes</taxon>
        <taxon>Micrococcales</taxon>
        <taxon>Cellulomonadaceae</taxon>
        <taxon>Actinotalea</taxon>
    </lineage>
</organism>
<accession>A0A021VQH8</accession>